<gene>
    <name evidence="1" type="ORF">UFOPK2683_00380</name>
    <name evidence="2" type="ORF">UFOPK3605_00395</name>
    <name evidence="3" type="ORF">UFOPK3897_01132</name>
    <name evidence="4" type="ORF">UFOPK4121_00447</name>
</gene>
<proteinExistence type="predicted"/>
<evidence type="ECO:0000313" key="2">
    <source>
        <dbReference type="EMBL" id="CAB4899297.1"/>
    </source>
</evidence>
<dbReference type="EMBL" id="CAFBPQ010000008">
    <property type="protein sequence ID" value="CAB5017545.1"/>
    <property type="molecule type" value="Genomic_DNA"/>
</dbReference>
<dbReference type="Pfam" id="PF11349">
    <property type="entry name" value="DUF3151"/>
    <property type="match status" value="1"/>
</dbReference>
<evidence type="ECO:0000313" key="3">
    <source>
        <dbReference type="EMBL" id="CAB4981325.1"/>
    </source>
</evidence>
<name>A0A6J6R3Z7_9ZZZZ</name>
<evidence type="ECO:0000313" key="4">
    <source>
        <dbReference type="EMBL" id="CAB5017545.1"/>
    </source>
</evidence>
<dbReference type="EMBL" id="CAFBMM010000009">
    <property type="protein sequence ID" value="CAB4899297.1"/>
    <property type="molecule type" value="Genomic_DNA"/>
</dbReference>
<sequence>MSQQPIHLTPSGPPETILNPEPVEAQAALALALAQSEPERRAAVAAVVAQWPTFLDAWAMLGILARDDIEAYAYFRVGYHRGLDRLRQNEWRGSGYVRWRHETNRGFLRALAGLGKSAEIIGEANEEQRGKDFIVQLDPDWNADSTLAALQMPATP</sequence>
<dbReference type="EMBL" id="CAFBOF010000026">
    <property type="protein sequence ID" value="CAB4981325.1"/>
    <property type="molecule type" value="Genomic_DNA"/>
</dbReference>
<evidence type="ECO:0000313" key="1">
    <source>
        <dbReference type="EMBL" id="CAB4717696.1"/>
    </source>
</evidence>
<reference evidence="1" key="1">
    <citation type="submission" date="2020-05" db="EMBL/GenBank/DDBJ databases">
        <authorList>
            <person name="Chiriac C."/>
            <person name="Salcher M."/>
            <person name="Ghai R."/>
            <person name="Kavagutti S V."/>
        </authorList>
    </citation>
    <scope>NUCLEOTIDE SEQUENCE</scope>
</reference>
<dbReference type="InterPro" id="IPR014487">
    <property type="entry name" value="DUF3151"/>
</dbReference>
<protein>
    <submittedName>
        <fullName evidence="1">Unannotated protein</fullName>
    </submittedName>
</protein>
<dbReference type="AlphaFoldDB" id="A0A6J6R3Z7"/>
<organism evidence="1">
    <name type="scientific">freshwater metagenome</name>
    <dbReference type="NCBI Taxonomy" id="449393"/>
    <lineage>
        <taxon>unclassified sequences</taxon>
        <taxon>metagenomes</taxon>
        <taxon>ecological metagenomes</taxon>
    </lineage>
</organism>
<accession>A0A6J6R3Z7</accession>
<dbReference type="EMBL" id="CAEZYK010000013">
    <property type="protein sequence ID" value="CAB4717696.1"/>
    <property type="molecule type" value="Genomic_DNA"/>
</dbReference>